<dbReference type="EMBL" id="GBXM01007346">
    <property type="protein sequence ID" value="JAI01232.1"/>
    <property type="molecule type" value="Transcribed_RNA"/>
</dbReference>
<sequence>MSLCAIADGSPFFPLLNYHEYVGLGNDLCNLSQDCIGYWTLYRLFALLKMNPSELGREKKLYIFASLFKQL</sequence>
<reference evidence="1" key="2">
    <citation type="journal article" date="2015" name="Fish Shellfish Immunol.">
        <title>Early steps in the European eel (Anguilla anguilla)-Vibrio vulnificus interaction in the gills: Role of the RtxA13 toxin.</title>
        <authorList>
            <person name="Callol A."/>
            <person name="Pajuelo D."/>
            <person name="Ebbesson L."/>
            <person name="Teles M."/>
            <person name="MacKenzie S."/>
            <person name="Amaro C."/>
        </authorList>
    </citation>
    <scope>NUCLEOTIDE SEQUENCE</scope>
</reference>
<name>A0A0E9XFP9_ANGAN</name>
<accession>A0A0E9XFP9</accession>
<reference evidence="1" key="1">
    <citation type="submission" date="2014-11" db="EMBL/GenBank/DDBJ databases">
        <authorList>
            <person name="Amaro Gonzalez C."/>
        </authorList>
    </citation>
    <scope>NUCLEOTIDE SEQUENCE</scope>
</reference>
<protein>
    <submittedName>
        <fullName evidence="1">Uncharacterized protein</fullName>
    </submittedName>
</protein>
<evidence type="ECO:0000313" key="1">
    <source>
        <dbReference type="EMBL" id="JAI01232.1"/>
    </source>
</evidence>
<organism evidence="1">
    <name type="scientific">Anguilla anguilla</name>
    <name type="common">European freshwater eel</name>
    <name type="synonym">Muraena anguilla</name>
    <dbReference type="NCBI Taxonomy" id="7936"/>
    <lineage>
        <taxon>Eukaryota</taxon>
        <taxon>Metazoa</taxon>
        <taxon>Chordata</taxon>
        <taxon>Craniata</taxon>
        <taxon>Vertebrata</taxon>
        <taxon>Euteleostomi</taxon>
        <taxon>Actinopterygii</taxon>
        <taxon>Neopterygii</taxon>
        <taxon>Teleostei</taxon>
        <taxon>Anguilliformes</taxon>
        <taxon>Anguillidae</taxon>
        <taxon>Anguilla</taxon>
    </lineage>
</organism>
<dbReference type="AlphaFoldDB" id="A0A0E9XFP9"/>
<proteinExistence type="predicted"/>